<accession>A0A395XCX4</accession>
<dbReference type="InterPro" id="IPR038071">
    <property type="entry name" value="UROD/MetE-like_sf"/>
</dbReference>
<dbReference type="EMBL" id="QROE01000002">
    <property type="protein sequence ID" value="RHK96784.1"/>
    <property type="molecule type" value="Genomic_DNA"/>
</dbReference>
<dbReference type="PANTHER" id="PTHR47099:SF1">
    <property type="entry name" value="METHYLCOBAMIDE:COM METHYLTRANSFERASE MTBA"/>
    <property type="match status" value="1"/>
</dbReference>
<dbReference type="PANTHER" id="PTHR47099">
    <property type="entry name" value="METHYLCOBAMIDE:COM METHYLTRANSFERASE MTBA"/>
    <property type="match status" value="1"/>
</dbReference>
<dbReference type="SUPFAM" id="SSF51726">
    <property type="entry name" value="UROD/MetE-like"/>
    <property type="match status" value="1"/>
</dbReference>
<organism evidence="2 4">
    <name type="scientific">Blautia obeum</name>
    <dbReference type="NCBI Taxonomy" id="40520"/>
    <lineage>
        <taxon>Bacteria</taxon>
        <taxon>Bacillati</taxon>
        <taxon>Bacillota</taxon>
        <taxon>Clostridia</taxon>
        <taxon>Lachnospirales</taxon>
        <taxon>Lachnospiraceae</taxon>
        <taxon>Blautia</taxon>
    </lineage>
</organism>
<evidence type="ECO:0000259" key="1">
    <source>
        <dbReference type="Pfam" id="PF01208"/>
    </source>
</evidence>
<evidence type="ECO:0000313" key="5">
    <source>
        <dbReference type="Proteomes" id="UP000284267"/>
    </source>
</evidence>
<dbReference type="InterPro" id="IPR052024">
    <property type="entry name" value="Methanogen_methyltrans"/>
</dbReference>
<reference evidence="4 5" key="1">
    <citation type="submission" date="2018-08" db="EMBL/GenBank/DDBJ databases">
        <title>A genome reference for cultivated species of the human gut microbiota.</title>
        <authorList>
            <person name="Zou Y."/>
            <person name="Xue W."/>
            <person name="Luo G."/>
        </authorList>
    </citation>
    <scope>NUCLEOTIDE SEQUENCE [LARGE SCALE GENOMIC DNA]</scope>
    <source>
        <strain evidence="2 4">AF14-23</strain>
        <strain evidence="3 5">AF39-4</strain>
    </source>
</reference>
<dbReference type="EMBL" id="QRZI01000001">
    <property type="protein sequence ID" value="RGV66324.1"/>
    <property type="molecule type" value="Genomic_DNA"/>
</dbReference>
<dbReference type="GO" id="GO:0004853">
    <property type="term" value="F:uroporphyrinogen decarboxylase activity"/>
    <property type="evidence" value="ECO:0007669"/>
    <property type="project" value="InterPro"/>
</dbReference>
<sequence>MSYQEGWAAINLEMPDKIPRTEYSADRHWKLVEKVTGIAANESSPISLQQQASSAFYKAWDYGFKWNVLIHNQPLEKCRTKMGHASFAEDGADYSTEVFCPFDDPEDIFDFQPAEVYNVQPHQKLVQDFNEDYAKQCRLAPDAVNTTGIYITLVSGLLEIFGWDMLLMALGIDAEETGHLANRYSEWIQQYFNALADCDARVVKIHDDIVWTSGPFVSPEWYRKYVFPNYKKLFAPLREAGKKIIYTSDGTYTQFVDDIAECGVNGFVLEPTTDMEYIAEKYGKTHCFIGNADTRILLNGSKDDIFREVKRCVDIGKKCPGFFMAVGNHIPANTPVENALYYNEVFEQLRSR</sequence>
<comment type="caution">
    <text evidence="2">The sequence shown here is derived from an EMBL/GenBank/DDBJ whole genome shotgun (WGS) entry which is preliminary data.</text>
</comment>
<dbReference type="GO" id="GO:0006779">
    <property type="term" value="P:porphyrin-containing compound biosynthetic process"/>
    <property type="evidence" value="ECO:0007669"/>
    <property type="project" value="InterPro"/>
</dbReference>
<evidence type="ECO:0000313" key="4">
    <source>
        <dbReference type="Proteomes" id="UP000265828"/>
    </source>
</evidence>
<dbReference type="InterPro" id="IPR000257">
    <property type="entry name" value="Uroporphyrinogen_deCOase"/>
</dbReference>
<proteinExistence type="predicted"/>
<protein>
    <recommendedName>
        <fullName evidence="1">Uroporphyrinogen decarboxylase (URO-D) domain-containing protein</fullName>
    </recommendedName>
</protein>
<dbReference type="AlphaFoldDB" id="A0A395XCX4"/>
<gene>
    <name evidence="3" type="ORF">DW040_06210</name>
    <name evidence="2" type="ORF">DWW07_01105</name>
</gene>
<feature type="domain" description="Uroporphyrinogen decarboxylase (URO-D)" evidence="1">
    <location>
        <begin position="173"/>
        <end position="340"/>
    </location>
</feature>
<name>A0A395XCX4_9FIRM</name>
<dbReference type="Proteomes" id="UP000265828">
    <property type="component" value="Unassembled WGS sequence"/>
</dbReference>
<evidence type="ECO:0000313" key="3">
    <source>
        <dbReference type="EMBL" id="RHK96784.1"/>
    </source>
</evidence>
<evidence type="ECO:0000313" key="2">
    <source>
        <dbReference type="EMBL" id="RGV66324.1"/>
    </source>
</evidence>
<dbReference type="RefSeq" id="WP_117627948.1">
    <property type="nucleotide sequence ID" value="NZ_CABJDZ010000002.1"/>
</dbReference>
<dbReference type="Gene3D" id="3.20.20.210">
    <property type="match status" value="1"/>
</dbReference>
<dbReference type="Pfam" id="PF01208">
    <property type="entry name" value="URO-D"/>
    <property type="match status" value="1"/>
</dbReference>
<dbReference type="Proteomes" id="UP000284267">
    <property type="component" value="Unassembled WGS sequence"/>
</dbReference>